<proteinExistence type="predicted"/>
<dbReference type="Gene3D" id="3.40.50.1820">
    <property type="entry name" value="alpha/beta hydrolase"/>
    <property type="match status" value="1"/>
</dbReference>
<dbReference type="Gene3D" id="1.10.3020.10">
    <property type="entry name" value="alpha-amino acid ester hydrolase ( Helical cap domain)"/>
    <property type="match status" value="1"/>
</dbReference>
<dbReference type="Pfam" id="PF08530">
    <property type="entry name" value="PepX_C"/>
    <property type="match status" value="1"/>
</dbReference>
<evidence type="ECO:0000259" key="2">
    <source>
        <dbReference type="SMART" id="SM00939"/>
    </source>
</evidence>
<dbReference type="InterPro" id="IPR050585">
    <property type="entry name" value="Xaa-Pro_dipeptidyl-ppase/CocE"/>
</dbReference>
<evidence type="ECO:0000313" key="3">
    <source>
        <dbReference type="EMBL" id="MBJ6360113.1"/>
    </source>
</evidence>
<dbReference type="Gene3D" id="2.60.120.260">
    <property type="entry name" value="Galactose-binding domain-like"/>
    <property type="match status" value="1"/>
</dbReference>
<dbReference type="InterPro" id="IPR008979">
    <property type="entry name" value="Galactose-bd-like_sf"/>
</dbReference>
<dbReference type="InterPro" id="IPR005674">
    <property type="entry name" value="CocE/Ser_esterase"/>
</dbReference>
<dbReference type="InterPro" id="IPR013736">
    <property type="entry name" value="Xaa-Pro_dipept_C"/>
</dbReference>
<dbReference type="Pfam" id="PF02129">
    <property type="entry name" value="Peptidase_S15"/>
    <property type="match status" value="1"/>
</dbReference>
<accession>A0A934MNR8</accession>
<comment type="caution">
    <text evidence="3">The sequence shown here is derived from an EMBL/GenBank/DDBJ whole genome shotgun (WGS) entry which is preliminary data.</text>
</comment>
<dbReference type="GO" id="GO:0008239">
    <property type="term" value="F:dipeptidyl-peptidase activity"/>
    <property type="evidence" value="ECO:0007669"/>
    <property type="project" value="InterPro"/>
</dbReference>
<reference evidence="3" key="1">
    <citation type="submission" date="2020-12" db="EMBL/GenBank/DDBJ databases">
        <authorList>
            <person name="Huq M.A."/>
        </authorList>
    </citation>
    <scope>NUCLEOTIDE SEQUENCE</scope>
    <source>
        <strain evidence="3">MAHUQ-46</strain>
    </source>
</reference>
<dbReference type="InterPro" id="IPR000383">
    <property type="entry name" value="Xaa-Pro-like_dom"/>
</dbReference>
<dbReference type="NCBIfam" id="TIGR00976">
    <property type="entry name" value="CocE_NonD"/>
    <property type="match status" value="1"/>
</dbReference>
<protein>
    <submittedName>
        <fullName evidence="3">CocE/NonD family hydrolase</fullName>
    </submittedName>
</protein>
<dbReference type="AlphaFoldDB" id="A0A934MNR8"/>
<dbReference type="PANTHER" id="PTHR43056">
    <property type="entry name" value="PEPTIDASE S9 PROLYL OLIGOPEPTIDASE"/>
    <property type="match status" value="1"/>
</dbReference>
<organism evidence="3 4">
    <name type="scientific">Paenibacillus roseus</name>
    <dbReference type="NCBI Taxonomy" id="2798579"/>
    <lineage>
        <taxon>Bacteria</taxon>
        <taxon>Bacillati</taxon>
        <taxon>Bacillota</taxon>
        <taxon>Bacilli</taxon>
        <taxon>Bacillales</taxon>
        <taxon>Paenibacillaceae</taxon>
        <taxon>Paenibacillus</taxon>
    </lineage>
</organism>
<dbReference type="RefSeq" id="WP_199017632.1">
    <property type="nucleotide sequence ID" value="NZ_JAELUP010000004.1"/>
</dbReference>
<dbReference type="Proteomes" id="UP000640274">
    <property type="component" value="Unassembled WGS sequence"/>
</dbReference>
<keyword evidence="4" id="KW-1185">Reference proteome</keyword>
<name>A0A934MNR8_9BACL</name>
<dbReference type="EMBL" id="JAELUP010000004">
    <property type="protein sequence ID" value="MBJ6360113.1"/>
    <property type="molecule type" value="Genomic_DNA"/>
</dbReference>
<dbReference type="SUPFAM" id="SSF53474">
    <property type="entry name" value="alpha/beta-Hydrolases"/>
    <property type="match status" value="1"/>
</dbReference>
<sequence length="579" mass="65135">MASQNRIEDILIERNVPVVMRDGVKLYADIYRPDTADRYPVLLIRTPYNKEDAQTMNYAHPAWYARHDYVVIAQDTRGRWSSEGDFHPYDHEAEDGYDTVEWAAALPFALPRVGMYGFSYVGAAQLLTAAAHPPALTCIVPAMIGSDAYQGKVYRNGAFALACNLSWVLFVSQDTALRQGRGEWASEISARYAAATALYKHLPLTETPGIIGELAPYYKEWLDHPLRDDYWRKHSIKEQYDQIGVPALHLAGWYDIFLDGTIENFGGLRQLASSSEAREHQYLIVEPWFHMPWSRYVGELDFGSEADNRIDQLQLRWFDRWLKGKEASWDGVAPVQYFLMGANRWEQSPQWPPADAVQVPYYLHSKERANSINGDGSLSPEPPLQEQPDLFVYHPSIPVPALGGRSGAVPDLTPMGPKNQLPIEIRNDVLVYTSAPLAEDTVIAGEIKVVLYAATSTEDTDFVAKLVDVYPDGSAYNIAEGIIRASCRNSLEKQEAVEPWKVIRYEISLGSTAILLKKGHAIRLDVTSSLFPTFDRNPNRILPPGEVREADFRTATQTVYHDERYPSHILLPVSSSATT</sequence>
<feature type="domain" description="Xaa-Pro dipeptidyl-peptidase C-terminal" evidence="2">
    <location>
        <begin position="315"/>
        <end position="570"/>
    </location>
</feature>
<keyword evidence="1 3" id="KW-0378">Hydrolase</keyword>
<dbReference type="SMART" id="SM00939">
    <property type="entry name" value="PepX_C"/>
    <property type="match status" value="1"/>
</dbReference>
<evidence type="ECO:0000313" key="4">
    <source>
        <dbReference type="Proteomes" id="UP000640274"/>
    </source>
</evidence>
<gene>
    <name evidence="3" type="ORF">JFN88_02095</name>
</gene>
<dbReference type="InterPro" id="IPR029058">
    <property type="entry name" value="AB_hydrolase_fold"/>
</dbReference>
<dbReference type="SUPFAM" id="SSF49785">
    <property type="entry name" value="Galactose-binding domain-like"/>
    <property type="match status" value="1"/>
</dbReference>
<dbReference type="PANTHER" id="PTHR43056:SF10">
    <property type="entry name" value="COCE_NOND FAMILY, PUTATIVE (AFU_ORTHOLOGUE AFUA_7G00600)-RELATED"/>
    <property type="match status" value="1"/>
</dbReference>
<evidence type="ECO:0000256" key="1">
    <source>
        <dbReference type="ARBA" id="ARBA00022801"/>
    </source>
</evidence>